<dbReference type="InterPro" id="IPR013105">
    <property type="entry name" value="TPR_2"/>
</dbReference>
<comment type="caution">
    <text evidence="6">The sequence shown here is derived from an EMBL/GenBank/DDBJ whole genome shotgun (WGS) entry which is preliminary data.</text>
</comment>
<dbReference type="EMBL" id="JACGWN010000005">
    <property type="protein sequence ID" value="KAL0449781.1"/>
    <property type="molecule type" value="Genomic_DNA"/>
</dbReference>
<keyword evidence="2 3" id="KW-0802">TPR repeat</keyword>
<dbReference type="PANTHER" id="PTHR47684:SF1">
    <property type="entry name" value="PROTEIN TONSOKU"/>
    <property type="match status" value="1"/>
</dbReference>
<keyword evidence="4" id="KW-0175">Coiled coil</keyword>
<dbReference type="PANTHER" id="PTHR47684">
    <property type="entry name" value="PROTEIN TONSOKU"/>
    <property type="match status" value="1"/>
</dbReference>
<dbReference type="Gene3D" id="1.25.40.10">
    <property type="entry name" value="Tetratricopeptide repeat domain"/>
    <property type="match status" value="3"/>
</dbReference>
<dbReference type="SMART" id="SM00028">
    <property type="entry name" value="TPR"/>
    <property type="match status" value="6"/>
</dbReference>
<feature type="compositionally biased region" description="Basic and acidic residues" evidence="5">
    <location>
        <begin position="516"/>
        <end position="527"/>
    </location>
</feature>
<gene>
    <name evidence="6" type="ORF">Slati_1534500</name>
</gene>
<dbReference type="InterPro" id="IPR032675">
    <property type="entry name" value="LRR_dom_sf"/>
</dbReference>
<reference evidence="6" key="2">
    <citation type="journal article" date="2024" name="Plant">
        <title>Genomic evolution and insights into agronomic trait innovations of Sesamum species.</title>
        <authorList>
            <person name="Miao H."/>
            <person name="Wang L."/>
            <person name="Qu L."/>
            <person name="Liu H."/>
            <person name="Sun Y."/>
            <person name="Le M."/>
            <person name="Wang Q."/>
            <person name="Wei S."/>
            <person name="Zheng Y."/>
            <person name="Lin W."/>
            <person name="Duan Y."/>
            <person name="Cao H."/>
            <person name="Xiong S."/>
            <person name="Wang X."/>
            <person name="Wei L."/>
            <person name="Li C."/>
            <person name="Ma Q."/>
            <person name="Ju M."/>
            <person name="Zhao R."/>
            <person name="Li G."/>
            <person name="Mu C."/>
            <person name="Tian Q."/>
            <person name="Mei H."/>
            <person name="Zhang T."/>
            <person name="Gao T."/>
            <person name="Zhang H."/>
        </authorList>
    </citation>
    <scope>NUCLEOTIDE SEQUENCE</scope>
    <source>
        <strain evidence="6">KEN1</strain>
    </source>
</reference>
<dbReference type="Pfam" id="PF13424">
    <property type="entry name" value="TPR_12"/>
    <property type="match status" value="1"/>
</dbReference>
<dbReference type="FunFam" id="1.25.40.10:FF:000961">
    <property type="entry name" value="Protein TONSOKU"/>
    <property type="match status" value="1"/>
</dbReference>
<sequence length="1146" mass="128326">MPRKEEATQQQQLTAAKRAYNAAVDEGNRQEEARWANVIGDILKNRGEYVEALRWLRKDYEVSLKYLPDKQLLATCQSLGELYLRLLQYNDALIYQKKHLELAKDQNDLIEQQRASTQLGRTYHEMFLKSDDDHCSVRNAKKYFKSAMKLAQIIKENPPTERVSFMKEYIDAHNNLGMLEIDLDNLDEAEKILSKGLEICDEEEVFADDDARSRLHHNLGNVYLELRQWKHAHDHIKKDIVICKNIGHCQGEAKGYVNLGELHYRTQKYVEAIASYQKALDLAKSLEDEHALADQIGKNIETVREAMKVMDELKKEEQNLKKLERNTEMARGTENERKCLVKQNASLDCLVEKSRMIFAWLKLREYGKKKKRIASELCDKEKLSDSFLVIGESYQKLRKFGKALKWYRKGWEIYRLIGNLEGQALAKINIGDVLDSSGDWEGALGAFKEGMAVKGNLPSLQLSALENMHYSHMIRFDDAEEARRAKLLIDKLKQSKNWELKPEGILGECCSETKTDLDNLSTDDRSDGSFSPKKYKSNLSRVKSSDTDDDLDENMPLASLLQSVKSIGKQRTACGSAPNASSRPRGSPTQSISRSTGSFAVNRKRVRVILSDDEGENEEDSCSRRMVRKCAEEGIATSGELTRNYPNSPAHDVQDVSPVTSKCTFDACTCGNLESSTCSYKSGTSKLGLQDGKDFRLTGTLEAAGNSNADENGNSIYFGSGNLFQNEISTADVHACCDERCQHIIFKIDQELVHVDLDMCSVGAKLDIERIKVELACLYYLQLPREKRSRGLLPVITHMKFGGRTLESVETLYTLRDHAPGKGLIEVSVGVMVPKNVMKLYIDCCEELSESPVLEVVRKLYNLEVSEDEIVVSDCQLRDVSVVPLLNALQLHKTLAVLDLSHNLLGNGTMEKIKQVFISSGQNYGGLVLNLHNNRLGPAALFQVVNFLPSNECPFTNFKILLTPKTKICECPVLYARLEVLNISGNCLTDACASYLSTILRTCKGRNHPVSGNAIISLLVKLATLNRFQELNLHGIKLSKPVVDSLCQLAKHCCLSGLLLGNTNIGTGCSELASLLRNPQCCLRVLVVSKCELGLVGLICMLQALSQNCSLEELNLAENLSPNEIQALTNNSALVEQNSNSLQGRH</sequence>
<evidence type="ECO:0000313" key="6">
    <source>
        <dbReference type="EMBL" id="KAL0449781.1"/>
    </source>
</evidence>
<dbReference type="PROSITE" id="PS50293">
    <property type="entry name" value="TPR_REGION"/>
    <property type="match status" value="1"/>
</dbReference>
<evidence type="ECO:0000256" key="1">
    <source>
        <dbReference type="ARBA" id="ARBA00022737"/>
    </source>
</evidence>
<keyword evidence="1" id="KW-0677">Repeat</keyword>
<dbReference type="PROSITE" id="PS50005">
    <property type="entry name" value="TPR"/>
    <property type="match status" value="1"/>
</dbReference>
<name>A0AAW2X838_9LAMI</name>
<dbReference type="InterPro" id="IPR011990">
    <property type="entry name" value="TPR-like_helical_dom_sf"/>
</dbReference>
<dbReference type="SUPFAM" id="SSF48452">
    <property type="entry name" value="TPR-like"/>
    <property type="match status" value="2"/>
</dbReference>
<dbReference type="GO" id="GO:0040029">
    <property type="term" value="P:epigenetic regulation of gene expression"/>
    <property type="evidence" value="ECO:0007669"/>
    <property type="project" value="InterPro"/>
</dbReference>
<dbReference type="AlphaFoldDB" id="A0AAW2X838"/>
<dbReference type="GO" id="GO:0005634">
    <property type="term" value="C:nucleus"/>
    <property type="evidence" value="ECO:0007669"/>
    <property type="project" value="InterPro"/>
</dbReference>
<feature type="compositionally biased region" description="Polar residues" evidence="5">
    <location>
        <begin position="578"/>
        <end position="598"/>
    </location>
</feature>
<dbReference type="Pfam" id="PF07719">
    <property type="entry name" value="TPR_2"/>
    <property type="match status" value="1"/>
</dbReference>
<accession>A0AAW2X838</accession>
<dbReference type="SMART" id="SM00368">
    <property type="entry name" value="LRR_RI"/>
    <property type="match status" value="4"/>
</dbReference>
<dbReference type="GO" id="GO:0072423">
    <property type="term" value="P:response to DNA damage checkpoint signaling"/>
    <property type="evidence" value="ECO:0007669"/>
    <property type="project" value="InterPro"/>
</dbReference>
<feature type="coiled-coil region" evidence="4">
    <location>
        <begin position="303"/>
        <end position="333"/>
    </location>
</feature>
<evidence type="ECO:0000256" key="2">
    <source>
        <dbReference type="ARBA" id="ARBA00022803"/>
    </source>
</evidence>
<feature type="repeat" description="TPR" evidence="3">
    <location>
        <begin position="253"/>
        <end position="286"/>
    </location>
</feature>
<feature type="region of interest" description="Disordered" evidence="5">
    <location>
        <begin position="571"/>
        <end position="598"/>
    </location>
</feature>
<dbReference type="SUPFAM" id="SSF52047">
    <property type="entry name" value="RNI-like"/>
    <property type="match status" value="1"/>
</dbReference>
<protein>
    <submittedName>
        <fullName evidence="6">Protein TONSOKU</fullName>
    </submittedName>
</protein>
<dbReference type="Gene3D" id="3.80.10.10">
    <property type="entry name" value="Ribonuclease Inhibitor"/>
    <property type="match status" value="2"/>
</dbReference>
<evidence type="ECO:0000256" key="4">
    <source>
        <dbReference type="SAM" id="Coils"/>
    </source>
</evidence>
<feature type="region of interest" description="Disordered" evidence="5">
    <location>
        <begin position="516"/>
        <end position="554"/>
    </location>
</feature>
<reference evidence="6" key="1">
    <citation type="submission" date="2020-06" db="EMBL/GenBank/DDBJ databases">
        <authorList>
            <person name="Li T."/>
            <person name="Hu X."/>
            <person name="Zhang T."/>
            <person name="Song X."/>
            <person name="Zhang H."/>
            <person name="Dai N."/>
            <person name="Sheng W."/>
            <person name="Hou X."/>
            <person name="Wei L."/>
        </authorList>
    </citation>
    <scope>NUCLEOTIDE SEQUENCE</scope>
    <source>
        <strain evidence="6">KEN1</strain>
        <tissue evidence="6">Leaf</tissue>
    </source>
</reference>
<dbReference type="InterPro" id="IPR044227">
    <property type="entry name" value="TONSOKU"/>
</dbReference>
<evidence type="ECO:0000256" key="5">
    <source>
        <dbReference type="SAM" id="MobiDB-lite"/>
    </source>
</evidence>
<proteinExistence type="predicted"/>
<dbReference type="GO" id="GO:0009933">
    <property type="term" value="P:meristem structural organization"/>
    <property type="evidence" value="ECO:0007669"/>
    <property type="project" value="InterPro"/>
</dbReference>
<dbReference type="InterPro" id="IPR019734">
    <property type="entry name" value="TPR_rpt"/>
</dbReference>
<evidence type="ECO:0000256" key="3">
    <source>
        <dbReference type="PROSITE-ProRule" id="PRU00339"/>
    </source>
</evidence>
<organism evidence="6">
    <name type="scientific">Sesamum latifolium</name>
    <dbReference type="NCBI Taxonomy" id="2727402"/>
    <lineage>
        <taxon>Eukaryota</taxon>
        <taxon>Viridiplantae</taxon>
        <taxon>Streptophyta</taxon>
        <taxon>Embryophyta</taxon>
        <taxon>Tracheophyta</taxon>
        <taxon>Spermatophyta</taxon>
        <taxon>Magnoliopsida</taxon>
        <taxon>eudicotyledons</taxon>
        <taxon>Gunneridae</taxon>
        <taxon>Pentapetalae</taxon>
        <taxon>asterids</taxon>
        <taxon>lamiids</taxon>
        <taxon>Lamiales</taxon>
        <taxon>Pedaliaceae</taxon>
        <taxon>Sesamum</taxon>
    </lineage>
</organism>